<dbReference type="Proteomes" id="UP000490800">
    <property type="component" value="Unassembled WGS sequence"/>
</dbReference>
<evidence type="ECO:0000256" key="7">
    <source>
        <dbReference type="ARBA" id="ARBA00023239"/>
    </source>
</evidence>
<comment type="catalytic activity">
    <reaction evidence="1 8">
        <text>dTDP-alpha-D-glucose = dTDP-4-dehydro-6-deoxy-alpha-D-glucose + H2O</text>
        <dbReference type="Rhea" id="RHEA:17221"/>
        <dbReference type="ChEBI" id="CHEBI:15377"/>
        <dbReference type="ChEBI" id="CHEBI:57477"/>
        <dbReference type="ChEBI" id="CHEBI:57649"/>
        <dbReference type="EC" id="4.2.1.46"/>
    </reaction>
</comment>
<dbReference type="PANTHER" id="PTHR43000">
    <property type="entry name" value="DTDP-D-GLUCOSE 4,6-DEHYDRATASE-RELATED"/>
    <property type="match status" value="1"/>
</dbReference>
<evidence type="ECO:0000256" key="4">
    <source>
        <dbReference type="ARBA" id="ARBA00011990"/>
    </source>
</evidence>
<comment type="similarity">
    <text evidence="3 8">Belongs to the NAD(P)-dependent epimerase/dehydratase family. dTDP-glucose dehydratase subfamily.</text>
</comment>
<name>A0A7X3FEF9_9BACL</name>
<dbReference type="NCBIfam" id="TIGR01181">
    <property type="entry name" value="dTDP_gluc_dehyt"/>
    <property type="match status" value="1"/>
</dbReference>
<gene>
    <name evidence="10" type="primary">rfbB</name>
    <name evidence="10" type="ORF">EDM21_00185</name>
</gene>
<evidence type="ECO:0000256" key="5">
    <source>
        <dbReference type="ARBA" id="ARBA00016977"/>
    </source>
</evidence>
<evidence type="ECO:0000256" key="2">
    <source>
        <dbReference type="ARBA" id="ARBA00001911"/>
    </source>
</evidence>
<keyword evidence="11" id="KW-1185">Reference proteome</keyword>
<evidence type="ECO:0000313" key="10">
    <source>
        <dbReference type="EMBL" id="MVO97976.1"/>
    </source>
</evidence>
<reference evidence="10 11" key="1">
    <citation type="journal article" date="2019" name="Microorganisms">
        <title>Paenibacillus lutrae sp. nov., A Chitinolytic Species Isolated from A River Otter in Castril Natural Park, Granada, Spain.</title>
        <authorList>
            <person name="Rodriguez M."/>
            <person name="Reina J.C."/>
            <person name="Bejar V."/>
            <person name="Llamas I."/>
        </authorList>
    </citation>
    <scope>NUCLEOTIDE SEQUENCE [LARGE SCALE GENOMIC DNA]</scope>
    <source>
        <strain evidence="10 11">N10</strain>
    </source>
</reference>
<dbReference type="EMBL" id="RHLK01000001">
    <property type="protein sequence ID" value="MVO97976.1"/>
    <property type="molecule type" value="Genomic_DNA"/>
</dbReference>
<keyword evidence="6" id="KW-0520">NAD</keyword>
<dbReference type="AlphaFoldDB" id="A0A7X3FEF9"/>
<dbReference type="InterPro" id="IPR036291">
    <property type="entry name" value="NAD(P)-bd_dom_sf"/>
</dbReference>
<organism evidence="10 11">
    <name type="scientific">Paenibacillus lutrae</name>
    <dbReference type="NCBI Taxonomy" id="2078573"/>
    <lineage>
        <taxon>Bacteria</taxon>
        <taxon>Bacillati</taxon>
        <taxon>Bacillota</taxon>
        <taxon>Bacilli</taxon>
        <taxon>Bacillales</taxon>
        <taxon>Paenibacillaceae</taxon>
        <taxon>Paenibacillus</taxon>
    </lineage>
</organism>
<comment type="caution">
    <text evidence="10">The sequence shown here is derived from an EMBL/GenBank/DDBJ whole genome shotgun (WGS) entry which is preliminary data.</text>
</comment>
<evidence type="ECO:0000313" key="11">
    <source>
        <dbReference type="Proteomes" id="UP000490800"/>
    </source>
</evidence>
<dbReference type="Pfam" id="PF16363">
    <property type="entry name" value="GDP_Man_Dehyd"/>
    <property type="match status" value="1"/>
</dbReference>
<dbReference type="SUPFAM" id="SSF51735">
    <property type="entry name" value="NAD(P)-binding Rossmann-fold domains"/>
    <property type="match status" value="1"/>
</dbReference>
<comment type="cofactor">
    <cofactor evidence="2 8">
        <name>NAD(+)</name>
        <dbReference type="ChEBI" id="CHEBI:57540"/>
    </cofactor>
</comment>
<evidence type="ECO:0000256" key="6">
    <source>
        <dbReference type="ARBA" id="ARBA00023027"/>
    </source>
</evidence>
<evidence type="ECO:0000256" key="3">
    <source>
        <dbReference type="ARBA" id="ARBA00008178"/>
    </source>
</evidence>
<dbReference type="InterPro" id="IPR005888">
    <property type="entry name" value="dTDP_Gluc_deHydtase"/>
</dbReference>
<evidence type="ECO:0000256" key="8">
    <source>
        <dbReference type="RuleBase" id="RU004473"/>
    </source>
</evidence>
<dbReference type="GO" id="GO:0008460">
    <property type="term" value="F:dTDP-glucose 4,6-dehydratase activity"/>
    <property type="evidence" value="ECO:0007669"/>
    <property type="project" value="UniProtKB-EC"/>
</dbReference>
<dbReference type="RefSeq" id="WP_157331780.1">
    <property type="nucleotide sequence ID" value="NZ_RHLK01000001.1"/>
</dbReference>
<evidence type="ECO:0000256" key="1">
    <source>
        <dbReference type="ARBA" id="ARBA00001539"/>
    </source>
</evidence>
<accession>A0A7X3FEF9</accession>
<evidence type="ECO:0000259" key="9">
    <source>
        <dbReference type="Pfam" id="PF16363"/>
    </source>
</evidence>
<sequence length="339" mass="37319">MGTLLVTGGMGFIGSSFIRYWRKINPGDRIINLDLLTYAGNPYNLVDLIPSDTYTFLRGDVADAGLLDRIMEETQLDAIVHFAAESHVDRSIQEPASFVRTNVLGTQQLLESARRAAVPRFILVSTDEVYGSLGGKPGAFTETTPLAPNSPYSASKAGGDLLARAYYETFGFPVIVTRCSNNYGPMQFPEKLIPTLIIRALHNLPLPIYGDGLHIRDWLHVDDHCSALHAVLEAGRPGEVYNIGGGNERTNLEVAGRVLQELGLPQSLLEFVADRPGHDRKYAIDAAKLAGELGWKPERSFEEALSATIGWYTANRSWWESILSGEYRNHPYLKGGGRS</sequence>
<dbReference type="InterPro" id="IPR016040">
    <property type="entry name" value="NAD(P)-bd_dom"/>
</dbReference>
<proteinExistence type="inferred from homology"/>
<protein>
    <recommendedName>
        <fullName evidence="5 8">dTDP-glucose 4,6-dehydratase</fullName>
        <ecNumber evidence="4 8">4.2.1.46</ecNumber>
    </recommendedName>
</protein>
<keyword evidence="7 8" id="KW-0456">Lyase</keyword>
<feature type="domain" description="NAD(P)-binding" evidence="9">
    <location>
        <begin position="5"/>
        <end position="306"/>
    </location>
</feature>
<dbReference type="Gene3D" id="3.90.25.10">
    <property type="entry name" value="UDP-galactose 4-epimerase, domain 1"/>
    <property type="match status" value="1"/>
</dbReference>
<dbReference type="GO" id="GO:0009225">
    <property type="term" value="P:nucleotide-sugar metabolic process"/>
    <property type="evidence" value="ECO:0007669"/>
    <property type="project" value="InterPro"/>
</dbReference>
<dbReference type="CDD" id="cd05246">
    <property type="entry name" value="dTDP_GD_SDR_e"/>
    <property type="match status" value="1"/>
</dbReference>
<dbReference type="Gene3D" id="3.40.50.720">
    <property type="entry name" value="NAD(P)-binding Rossmann-like Domain"/>
    <property type="match status" value="1"/>
</dbReference>
<dbReference type="EC" id="4.2.1.46" evidence="4 8"/>
<dbReference type="OrthoDB" id="9811743at2"/>